<dbReference type="EMBL" id="QRHL01000004">
    <property type="protein sequence ID" value="RHF73527.1"/>
    <property type="molecule type" value="Genomic_DNA"/>
</dbReference>
<gene>
    <name evidence="3" type="ORF">DW663_04470</name>
</gene>
<feature type="repeat" description="TPR" evidence="1">
    <location>
        <begin position="63"/>
        <end position="96"/>
    </location>
</feature>
<dbReference type="PANTHER" id="PTHR37423">
    <property type="entry name" value="SOLUBLE LYTIC MUREIN TRANSGLYCOSYLASE-RELATED"/>
    <property type="match status" value="1"/>
</dbReference>
<dbReference type="GeneID" id="62764301"/>
<keyword evidence="1" id="KW-0802">TPR repeat</keyword>
<protein>
    <submittedName>
        <fullName evidence="3">Tetratricopeptide repeat protein</fullName>
    </submittedName>
</protein>
<proteinExistence type="predicted"/>
<dbReference type="Pfam" id="PF13174">
    <property type="entry name" value="TPR_6"/>
    <property type="match status" value="1"/>
</dbReference>
<evidence type="ECO:0000259" key="2">
    <source>
        <dbReference type="Pfam" id="PF01464"/>
    </source>
</evidence>
<dbReference type="PROSITE" id="PS50005">
    <property type="entry name" value="TPR"/>
    <property type="match status" value="1"/>
</dbReference>
<dbReference type="SUPFAM" id="SSF53955">
    <property type="entry name" value="Lysozyme-like"/>
    <property type="match status" value="1"/>
</dbReference>
<feature type="domain" description="Transglycosylase SLT" evidence="2">
    <location>
        <begin position="481"/>
        <end position="572"/>
    </location>
</feature>
<dbReference type="RefSeq" id="WP_005886785.1">
    <property type="nucleotide sequence ID" value="NZ_CABMMQ010000002.1"/>
</dbReference>
<evidence type="ECO:0000313" key="4">
    <source>
        <dbReference type="Proteomes" id="UP000284676"/>
    </source>
</evidence>
<dbReference type="InterPro" id="IPR008258">
    <property type="entry name" value="Transglycosylase_SLT_dom_1"/>
</dbReference>
<comment type="caution">
    <text evidence="3">The sequence shown here is derived from an EMBL/GenBank/DDBJ whole genome shotgun (WGS) entry which is preliminary data.</text>
</comment>
<reference evidence="3 4" key="1">
    <citation type="submission" date="2018-08" db="EMBL/GenBank/DDBJ databases">
        <title>A genome reference for cultivated species of the human gut microbiota.</title>
        <authorList>
            <person name="Zou Y."/>
            <person name="Xue W."/>
            <person name="Luo G."/>
        </authorList>
    </citation>
    <scope>NUCLEOTIDE SEQUENCE [LARGE SCALE GENOMIC DNA]</scope>
    <source>
        <strain evidence="3 4">AM25-1</strain>
    </source>
</reference>
<accession>A0A414PY91</accession>
<dbReference type="AlphaFoldDB" id="A0A414PY91"/>
<dbReference type="Pfam" id="PF01464">
    <property type="entry name" value="SLT"/>
    <property type="match status" value="1"/>
</dbReference>
<dbReference type="Gene3D" id="1.25.40.10">
    <property type="entry name" value="Tetratricopeptide repeat domain"/>
    <property type="match status" value="2"/>
</dbReference>
<dbReference type="Pfam" id="PF13181">
    <property type="entry name" value="TPR_8"/>
    <property type="match status" value="1"/>
</dbReference>
<organism evidence="3 4">
    <name type="scientific">Fusobacterium mortiferum</name>
    <dbReference type="NCBI Taxonomy" id="850"/>
    <lineage>
        <taxon>Bacteria</taxon>
        <taxon>Fusobacteriati</taxon>
        <taxon>Fusobacteriota</taxon>
        <taxon>Fusobacteriia</taxon>
        <taxon>Fusobacteriales</taxon>
        <taxon>Fusobacteriaceae</taxon>
        <taxon>Fusobacterium</taxon>
    </lineage>
</organism>
<dbReference type="InterPro" id="IPR011990">
    <property type="entry name" value="TPR-like_helical_dom_sf"/>
</dbReference>
<dbReference type="InterPro" id="IPR023346">
    <property type="entry name" value="Lysozyme-like_dom_sf"/>
</dbReference>
<dbReference type="SUPFAM" id="SSF48452">
    <property type="entry name" value="TPR-like"/>
    <property type="match status" value="2"/>
</dbReference>
<evidence type="ECO:0000313" key="3">
    <source>
        <dbReference type="EMBL" id="RHF73527.1"/>
    </source>
</evidence>
<evidence type="ECO:0000256" key="1">
    <source>
        <dbReference type="PROSITE-ProRule" id="PRU00339"/>
    </source>
</evidence>
<dbReference type="InterPro" id="IPR019734">
    <property type="entry name" value="TPR_rpt"/>
</dbReference>
<dbReference type="Gene3D" id="1.10.530.10">
    <property type="match status" value="1"/>
</dbReference>
<sequence>MKKILSIFLFLIYFNNSFTYTNKDYNLFLDGKKAYYNRNYSLAKLNFETLLKTFPSSTIISNNYAYFFIGMNYYYLEDYENAAYYLEKAVYVSNKFLNDNAQTEKLHLFAERDFALGVSLLKIGQKEKAITYLNRVESNTFYPFVAYYEKKALEILKDFSPQYEKKLQLKFEYNFDVIDDFYTSDLLEIGKFYTSKKDFQHATELYTLLLKKDNLFIEEKEDIYRDYFEALLAKKDYNKILDLTKKIDKDLNNLFKYYRGIAFYKKRDFSRALYLFNSIKEGEFFSKANYYSAGIYFTLGEYSNAIENLKNVEEKNIITDSMAAFSYLYLKDEVNSLKAVQSLSEKYPNTYAGLYFKQLLKDKNLSVTLMDSLEDLIVFSNLILSSQISLSQDFIPKADILEIDQLSQIAELENREILKIAFQKSSFNKKKSVEAVLGTTLILESGKFYDLAFKNSLLALRDFADYKELFKYEFPLYYGDIISEYSKKYDVPQELIYTIIHTITGFNPYYISDDSKFGIMNIPYKDDSSLRFFELFDVNTNIEEGTKILKTLLDKYKGNKIKTLLAYVYGEEYLDLIYFGHTNDINFTSITIPEERFFLQNMFMTYIFYSRLYDF</sequence>
<dbReference type="Proteomes" id="UP000284676">
    <property type="component" value="Unassembled WGS sequence"/>
</dbReference>
<dbReference type="PANTHER" id="PTHR37423:SF2">
    <property type="entry name" value="MEMBRANE-BOUND LYTIC MUREIN TRANSGLYCOSYLASE C"/>
    <property type="match status" value="1"/>
</dbReference>
<name>A0A414PY91_FUSMR</name>